<dbReference type="EMBL" id="VLTJ01000029">
    <property type="protein sequence ID" value="TSH92896.1"/>
    <property type="molecule type" value="Genomic_DNA"/>
</dbReference>
<dbReference type="InterPro" id="IPR050272">
    <property type="entry name" value="Isochorismatase-like_hydrls"/>
</dbReference>
<keyword evidence="1 3" id="KW-0378">Hydrolase</keyword>
<dbReference type="Proteomes" id="UP000318405">
    <property type="component" value="Unassembled WGS sequence"/>
</dbReference>
<dbReference type="InterPro" id="IPR000868">
    <property type="entry name" value="Isochorismatase-like_dom"/>
</dbReference>
<dbReference type="Pfam" id="PF00857">
    <property type="entry name" value="Isochorismatase"/>
    <property type="match status" value="1"/>
</dbReference>
<dbReference type="Gene3D" id="3.40.50.850">
    <property type="entry name" value="Isochorismatase-like"/>
    <property type="match status" value="1"/>
</dbReference>
<dbReference type="SUPFAM" id="SSF52499">
    <property type="entry name" value="Isochorismatase-like hydrolases"/>
    <property type="match status" value="1"/>
</dbReference>
<dbReference type="InterPro" id="IPR036380">
    <property type="entry name" value="Isochorismatase-like_sf"/>
</dbReference>
<proteinExistence type="predicted"/>
<organism evidence="3 4">
    <name type="scientific">Verticiella sediminum</name>
    <dbReference type="NCBI Taxonomy" id="1247510"/>
    <lineage>
        <taxon>Bacteria</taxon>
        <taxon>Pseudomonadati</taxon>
        <taxon>Pseudomonadota</taxon>
        <taxon>Betaproteobacteria</taxon>
        <taxon>Burkholderiales</taxon>
        <taxon>Alcaligenaceae</taxon>
        <taxon>Verticiella</taxon>
    </lineage>
</organism>
<comment type="caution">
    <text evidence="3">The sequence shown here is derived from an EMBL/GenBank/DDBJ whole genome shotgun (WGS) entry which is preliminary data.</text>
</comment>
<feature type="domain" description="Isochorismatase-like" evidence="2">
    <location>
        <begin position="22"/>
        <end position="207"/>
    </location>
</feature>
<evidence type="ECO:0000259" key="2">
    <source>
        <dbReference type="Pfam" id="PF00857"/>
    </source>
</evidence>
<dbReference type="OrthoDB" id="9781985at2"/>
<dbReference type="AlphaFoldDB" id="A0A556AJ47"/>
<accession>A0A556AJ47</accession>
<dbReference type="PANTHER" id="PTHR43540:SF1">
    <property type="entry name" value="ISOCHORISMATASE HYDROLASE"/>
    <property type="match status" value="1"/>
</dbReference>
<evidence type="ECO:0000313" key="4">
    <source>
        <dbReference type="Proteomes" id="UP000318405"/>
    </source>
</evidence>
<evidence type="ECO:0000313" key="3">
    <source>
        <dbReference type="EMBL" id="TSH92896.1"/>
    </source>
</evidence>
<dbReference type="GO" id="GO:0016787">
    <property type="term" value="F:hydrolase activity"/>
    <property type="evidence" value="ECO:0007669"/>
    <property type="project" value="UniProtKB-KW"/>
</dbReference>
<protein>
    <submittedName>
        <fullName evidence="3">Cysteine hydrolase</fullName>
    </submittedName>
</protein>
<gene>
    <name evidence="3" type="ORF">FOZ76_16005</name>
</gene>
<keyword evidence="4" id="KW-1185">Reference proteome</keyword>
<evidence type="ECO:0000256" key="1">
    <source>
        <dbReference type="ARBA" id="ARBA00022801"/>
    </source>
</evidence>
<dbReference type="CDD" id="cd00431">
    <property type="entry name" value="cysteine_hydrolases"/>
    <property type="match status" value="1"/>
</dbReference>
<reference evidence="3 4" key="1">
    <citation type="submission" date="2019-07" db="EMBL/GenBank/DDBJ databases">
        <title>Qingshengfaniella alkalisoli gen. nov., sp. nov., isolated from saline soil.</title>
        <authorList>
            <person name="Xu L."/>
            <person name="Huang X.-X."/>
            <person name="Sun J.-Q."/>
        </authorList>
    </citation>
    <scope>NUCLEOTIDE SEQUENCE [LARGE SCALE GENOMIC DNA]</scope>
    <source>
        <strain evidence="3 4">DSM 27279</strain>
    </source>
</reference>
<sequence length="211" mass="23142">MRASPHSRNNTLPEETDLTTKSLLLVLDLINDLVHADGPNGSQGMGEQVRTRRVIENMQRAIARARQAGALIGYVRVGFSPDYGECPAASPIFSRAREHGLFKLGTWGTEVHPDIAPQPGDFDIIKHRVSPFYGTNLEPILRAHRIERIVFGGVSTSAVVHATAREGHDRDYQCVVLEDCCAAASAEEHEHSMQILPRFATVSSSDDAEFG</sequence>
<dbReference type="PANTHER" id="PTHR43540">
    <property type="entry name" value="PEROXYUREIDOACRYLATE/UREIDOACRYLATE AMIDOHYDROLASE-RELATED"/>
    <property type="match status" value="1"/>
</dbReference>
<name>A0A556AJ47_9BURK</name>